<evidence type="ECO:0000259" key="11">
    <source>
        <dbReference type="Pfam" id="PF00933"/>
    </source>
</evidence>
<dbReference type="EC" id="3.2.1.52" evidence="10"/>
<dbReference type="GO" id="GO:0071555">
    <property type="term" value="P:cell wall organization"/>
    <property type="evidence" value="ECO:0007669"/>
    <property type="project" value="UniProtKB-KW"/>
</dbReference>
<dbReference type="SUPFAM" id="SSF51445">
    <property type="entry name" value="(Trans)glycosidases"/>
    <property type="match status" value="1"/>
</dbReference>
<proteinExistence type="inferred from homology"/>
<protein>
    <recommendedName>
        <fullName evidence="10">Beta-hexosaminidase</fullName>
        <ecNumber evidence="10">3.2.1.52</ecNumber>
    </recommendedName>
    <alternativeName>
        <fullName evidence="10">Beta-N-acetylhexosaminidase</fullName>
    </alternativeName>
    <alternativeName>
        <fullName evidence="10">N-acetyl-beta-glucosaminidase</fullName>
    </alternativeName>
</protein>
<feature type="binding site" evidence="10">
    <location>
        <position position="65"/>
    </location>
    <ligand>
        <name>substrate</name>
    </ligand>
</feature>
<comment type="pathway">
    <text evidence="10">Cell wall biogenesis; peptidoglycan recycling.</text>
</comment>
<dbReference type="GO" id="GO:0004563">
    <property type="term" value="F:beta-N-acetylhexosaminidase activity"/>
    <property type="evidence" value="ECO:0007669"/>
    <property type="project" value="UniProtKB-UniRule"/>
</dbReference>
<keyword evidence="6 10" id="KW-0573">Peptidoglycan synthesis</keyword>
<dbReference type="InterPro" id="IPR022956">
    <property type="entry name" value="Beta_hexosaminidase_bac"/>
</dbReference>
<feature type="binding site" evidence="10">
    <location>
        <begin position="169"/>
        <end position="170"/>
    </location>
    <ligand>
        <name>substrate</name>
    </ligand>
</feature>
<dbReference type="InterPro" id="IPR036962">
    <property type="entry name" value="Glyco_hydro_3_N_sf"/>
</dbReference>
<reference evidence="12 13" key="1">
    <citation type="submission" date="2016-10" db="EMBL/GenBank/DDBJ databases">
        <authorList>
            <person name="de Groot N.N."/>
        </authorList>
    </citation>
    <scope>NUCLEOTIDE SEQUENCE [LARGE SCALE GENOMIC DNA]</scope>
    <source>
        <strain evidence="12 13">Nm110</strain>
    </source>
</reference>
<keyword evidence="8 10" id="KW-0131">Cell cycle</keyword>
<name>A0A1H2PYL2_9PROT</name>
<feature type="active site" description="Nucleophile" evidence="10">
    <location>
        <position position="253"/>
    </location>
</feature>
<evidence type="ECO:0000313" key="12">
    <source>
        <dbReference type="EMBL" id="SDV99967.1"/>
    </source>
</evidence>
<keyword evidence="9 10" id="KW-0961">Cell wall biogenesis/degradation</keyword>
<evidence type="ECO:0000256" key="2">
    <source>
        <dbReference type="ARBA" id="ARBA00022490"/>
    </source>
</evidence>
<feature type="domain" description="Glycoside hydrolase family 3 N-terminal" evidence="11">
    <location>
        <begin position="14"/>
        <end position="298"/>
    </location>
</feature>
<keyword evidence="2 10" id="KW-0963">Cytoplasm</keyword>
<dbReference type="GO" id="GO:0009254">
    <property type="term" value="P:peptidoglycan turnover"/>
    <property type="evidence" value="ECO:0007669"/>
    <property type="project" value="UniProtKB-UniRule"/>
</dbReference>
<dbReference type="NCBIfam" id="NF003740">
    <property type="entry name" value="PRK05337.1"/>
    <property type="match status" value="1"/>
</dbReference>
<evidence type="ECO:0000256" key="3">
    <source>
        <dbReference type="ARBA" id="ARBA00022618"/>
    </source>
</evidence>
<evidence type="ECO:0000256" key="6">
    <source>
        <dbReference type="ARBA" id="ARBA00022984"/>
    </source>
</evidence>
<accession>A0A1H2PYL2</accession>
<dbReference type="EMBL" id="FNNH01000001">
    <property type="protein sequence ID" value="SDV99967.1"/>
    <property type="molecule type" value="Genomic_DNA"/>
</dbReference>
<evidence type="ECO:0000256" key="7">
    <source>
        <dbReference type="ARBA" id="ARBA00023295"/>
    </source>
</evidence>
<dbReference type="PANTHER" id="PTHR30480:SF13">
    <property type="entry name" value="BETA-HEXOSAMINIDASE"/>
    <property type="match status" value="1"/>
</dbReference>
<evidence type="ECO:0000256" key="10">
    <source>
        <dbReference type="HAMAP-Rule" id="MF_00364"/>
    </source>
</evidence>
<dbReference type="Pfam" id="PF00933">
    <property type="entry name" value="Glyco_hydro_3"/>
    <property type="match status" value="1"/>
</dbReference>
<dbReference type="AlphaFoldDB" id="A0A1H2PYL2"/>
<keyword evidence="5 10" id="KW-0133">Cell shape</keyword>
<dbReference type="Proteomes" id="UP000183454">
    <property type="component" value="Unassembled WGS sequence"/>
</dbReference>
<keyword evidence="4 10" id="KW-0378">Hydrolase</keyword>
<dbReference type="GO" id="GO:0051301">
    <property type="term" value="P:cell division"/>
    <property type="evidence" value="ECO:0007669"/>
    <property type="project" value="UniProtKB-KW"/>
</dbReference>
<evidence type="ECO:0000256" key="8">
    <source>
        <dbReference type="ARBA" id="ARBA00023306"/>
    </source>
</evidence>
<dbReference type="GO" id="GO:0009252">
    <property type="term" value="P:peptidoglycan biosynthetic process"/>
    <property type="evidence" value="ECO:0007669"/>
    <property type="project" value="UniProtKB-KW"/>
</dbReference>
<organism evidence="12 13">
    <name type="scientific">Nitrosomonas communis</name>
    <dbReference type="NCBI Taxonomy" id="44574"/>
    <lineage>
        <taxon>Bacteria</taxon>
        <taxon>Pseudomonadati</taxon>
        <taxon>Pseudomonadota</taxon>
        <taxon>Betaproteobacteria</taxon>
        <taxon>Nitrosomonadales</taxon>
        <taxon>Nitrosomonadaceae</taxon>
        <taxon>Nitrosomonas</taxon>
    </lineage>
</organism>
<dbReference type="GO" id="GO:0005737">
    <property type="term" value="C:cytoplasm"/>
    <property type="evidence" value="ECO:0007669"/>
    <property type="project" value="UniProtKB-SubCell"/>
</dbReference>
<dbReference type="GO" id="GO:0005975">
    <property type="term" value="P:carbohydrate metabolic process"/>
    <property type="evidence" value="ECO:0007669"/>
    <property type="project" value="InterPro"/>
</dbReference>
<sequence length="349" mass="38494">MMSLGPVMLDIASTQLSPEDKARLLHPLTGGVILFTRNYDSVEQLTSLAAEIHALRTPPLLIAVDHEGGRVQRFRKDFTPLPAMRELGRIWDKSPRRARHLAQQAGYVLAAELFACGIDLSFTPVLDVDFGQSSVISDRAFHRIPQAIAELAHSLMLGLKSAGMVAVGKHFPGHGHSQADTHFEIAVDGRTFADIELDDLIPFRQMIGFGLAGIMAAHVIYPEMDRHPAGFSHFWLKNILRDNLRFDGCIFSDDLSMQGTKGYGSITDRAEAALQAGCDMVLVCNDFQATDQLLETLQWEISAASVARLARMRGRRHVPSMIALHGDANFMLAAREINEIGIDGQQLLF</sequence>
<evidence type="ECO:0000256" key="9">
    <source>
        <dbReference type="ARBA" id="ARBA00023316"/>
    </source>
</evidence>
<dbReference type="PANTHER" id="PTHR30480">
    <property type="entry name" value="BETA-HEXOSAMINIDASE-RELATED"/>
    <property type="match status" value="1"/>
</dbReference>
<evidence type="ECO:0000256" key="5">
    <source>
        <dbReference type="ARBA" id="ARBA00022960"/>
    </source>
</evidence>
<feature type="site" description="Important for catalytic activity" evidence="10">
    <location>
        <position position="180"/>
    </location>
</feature>
<dbReference type="HAMAP" id="MF_00364">
    <property type="entry name" value="NagZ"/>
    <property type="match status" value="1"/>
</dbReference>
<keyword evidence="7 10" id="KW-0326">Glycosidase</keyword>
<comment type="subcellular location">
    <subcellularLocation>
        <location evidence="10">Cytoplasm</location>
    </subcellularLocation>
</comment>
<dbReference type="UniPathway" id="UPA00544"/>
<dbReference type="InterPro" id="IPR017853">
    <property type="entry name" value="GH"/>
</dbReference>
<keyword evidence="3 10" id="KW-0132">Cell division</keyword>
<dbReference type="InterPro" id="IPR050226">
    <property type="entry name" value="NagZ_Beta-hexosaminidase"/>
</dbReference>
<dbReference type="InterPro" id="IPR001764">
    <property type="entry name" value="Glyco_hydro_3_N"/>
</dbReference>
<dbReference type="GO" id="GO:0008360">
    <property type="term" value="P:regulation of cell shape"/>
    <property type="evidence" value="ECO:0007669"/>
    <property type="project" value="UniProtKB-KW"/>
</dbReference>
<feature type="binding site" evidence="10">
    <location>
        <position position="139"/>
    </location>
    <ligand>
        <name>substrate</name>
    </ligand>
</feature>
<feature type="active site" description="Proton donor/acceptor" evidence="10">
    <location>
        <position position="182"/>
    </location>
</feature>
<evidence type="ECO:0000256" key="1">
    <source>
        <dbReference type="ARBA" id="ARBA00001231"/>
    </source>
</evidence>
<comment type="catalytic activity">
    <reaction evidence="1 10">
        <text>Hydrolysis of terminal non-reducing N-acetyl-D-hexosamine residues in N-acetyl-beta-D-hexosaminides.</text>
        <dbReference type="EC" id="3.2.1.52"/>
    </reaction>
</comment>
<evidence type="ECO:0000313" key="13">
    <source>
        <dbReference type="Proteomes" id="UP000183454"/>
    </source>
</evidence>
<comment type="function">
    <text evidence="10">Plays a role in peptidoglycan recycling by cleaving the terminal beta-1,4-linked N-acetylglucosamine (GlcNAc) from peptide-linked peptidoglycan fragments, giving rise to free GlcNAc, anhydro-N-acetylmuramic acid and anhydro-N-acetylmuramic acid-linked peptides.</text>
</comment>
<comment type="similarity">
    <text evidence="10">Belongs to the glycosyl hydrolase 3 family. NagZ subfamily.</text>
</comment>
<gene>
    <name evidence="10" type="primary">nagZ</name>
    <name evidence="12" type="ORF">SAMN05421882_1001123</name>
</gene>
<feature type="binding site" evidence="10">
    <location>
        <position position="73"/>
    </location>
    <ligand>
        <name>substrate</name>
    </ligand>
</feature>
<evidence type="ECO:0000256" key="4">
    <source>
        <dbReference type="ARBA" id="ARBA00022801"/>
    </source>
</evidence>
<dbReference type="Gene3D" id="3.20.20.300">
    <property type="entry name" value="Glycoside hydrolase, family 3, N-terminal domain"/>
    <property type="match status" value="1"/>
</dbReference>